<evidence type="ECO:0000313" key="2">
    <source>
        <dbReference type="Proteomes" id="UP000182811"/>
    </source>
</evidence>
<proteinExistence type="predicted"/>
<protein>
    <submittedName>
        <fullName evidence="1">Uncharacterized protein</fullName>
    </submittedName>
</protein>
<gene>
    <name evidence="1" type="ORF">MOTE_18630</name>
</gene>
<dbReference type="Proteomes" id="UP000182811">
    <property type="component" value="Unassembled WGS sequence"/>
</dbReference>
<reference evidence="1 2" key="1">
    <citation type="submission" date="2016-08" db="EMBL/GenBank/DDBJ databases">
        <title>Genome-based comparison of Moorella thermoacetic strains.</title>
        <authorList>
            <person name="Poehlein A."/>
            <person name="Bengelsdorf F.R."/>
            <person name="Esser C."/>
            <person name="Duerre P."/>
            <person name="Daniel R."/>
        </authorList>
    </citation>
    <scope>NUCLEOTIDE SEQUENCE [LARGE SCALE GENOMIC DNA]</scope>
    <source>
        <strain evidence="1 2">DSM 21394</strain>
    </source>
</reference>
<evidence type="ECO:0000313" key="1">
    <source>
        <dbReference type="EMBL" id="OIQ58493.1"/>
    </source>
</evidence>
<dbReference type="EMBL" id="MDDC01000014">
    <property type="protein sequence ID" value="OIQ58493.1"/>
    <property type="molecule type" value="Genomic_DNA"/>
</dbReference>
<dbReference type="AlphaFoldDB" id="A0A1J5P3H4"/>
<comment type="caution">
    <text evidence="1">The sequence shown here is derived from an EMBL/GenBank/DDBJ whole genome shotgun (WGS) entry which is preliminary data.</text>
</comment>
<accession>A0A1J5P3H4</accession>
<organism evidence="1 2">
    <name type="scientific">Neomoorella thermoacetica</name>
    <name type="common">Clostridium thermoaceticum</name>
    <dbReference type="NCBI Taxonomy" id="1525"/>
    <lineage>
        <taxon>Bacteria</taxon>
        <taxon>Bacillati</taxon>
        <taxon>Bacillota</taxon>
        <taxon>Clostridia</taxon>
        <taxon>Neomoorellales</taxon>
        <taxon>Neomoorellaceae</taxon>
        <taxon>Neomoorella</taxon>
    </lineage>
</organism>
<name>A0A1J5P3H4_NEOTH</name>
<sequence length="93" mass="10301">MEGPKLIEILQHHVLRIMQQLAECQPGGPGATNKEIEEAAGLALNLPYQDGWLTWSILHSLLGKGLVEAVVIRHGKVTRHKYRLSSRLNSPGE</sequence>